<dbReference type="Proteomes" id="UP000238312">
    <property type="component" value="Unassembled WGS sequence"/>
</dbReference>
<evidence type="ECO:0000313" key="2">
    <source>
        <dbReference type="EMBL" id="PRX70531.1"/>
    </source>
</evidence>
<dbReference type="PANTHER" id="PTHR42928:SF3">
    <property type="entry name" value="UPF0065 PROTEIN YFLP"/>
    <property type="match status" value="1"/>
</dbReference>
<organism evidence="2 3">
    <name type="scientific">Nonomuraea fuscirosea</name>
    <dbReference type="NCBI Taxonomy" id="1291556"/>
    <lineage>
        <taxon>Bacteria</taxon>
        <taxon>Bacillati</taxon>
        <taxon>Actinomycetota</taxon>
        <taxon>Actinomycetes</taxon>
        <taxon>Streptosporangiales</taxon>
        <taxon>Streptosporangiaceae</taxon>
        <taxon>Nonomuraea</taxon>
    </lineage>
</organism>
<dbReference type="RefSeq" id="WP_106234659.1">
    <property type="nucleotide sequence ID" value="NZ_PVNG01000001.1"/>
</dbReference>
<dbReference type="Gene3D" id="3.40.190.150">
    <property type="entry name" value="Bordetella uptake gene, domain 1"/>
    <property type="match status" value="1"/>
</dbReference>
<reference evidence="2 3" key="1">
    <citation type="submission" date="2018-03" db="EMBL/GenBank/DDBJ databases">
        <title>Genomic Encyclopedia of Type Strains, Phase III (KMG-III): the genomes of soil and plant-associated and newly described type strains.</title>
        <authorList>
            <person name="Whitman W."/>
        </authorList>
    </citation>
    <scope>NUCLEOTIDE SEQUENCE [LARGE SCALE GENOMIC DNA]</scope>
    <source>
        <strain evidence="2 3">CGMCC 4.7104</strain>
    </source>
</reference>
<name>A0A2T0NBY5_9ACTN</name>
<comment type="similarity">
    <text evidence="1">Belongs to the UPF0065 (bug) family.</text>
</comment>
<keyword evidence="3" id="KW-1185">Reference proteome</keyword>
<evidence type="ECO:0000313" key="3">
    <source>
        <dbReference type="Proteomes" id="UP000238312"/>
    </source>
</evidence>
<dbReference type="Pfam" id="PF03401">
    <property type="entry name" value="TctC"/>
    <property type="match status" value="1"/>
</dbReference>
<sequence>MGDSGSTFIRRRGFIAWGLGLAACAAGCGVERVGERLAAPRTGFSINSDRRRWARVGQAFAGAARAAGFEAGTGLGAGSMITVTGLPALTAAELNNGQSLLDTGTPLARLSGEAEVVVVPDGSPLRDFDDFSARLLAGPGRTVLTGGPQGEPDHLLFGLIAKALGADTRKVDYTGYPSSGEAVAALLAGRATAAAGPLSNWRTGIGRGRVRALAVSSARRVPDLDAPTLLECGVRVDFADWVAAFGPDDMPAERREAAVRMCDEVLGSRAWEAACRTAGWLAIPLAGDDFALWLGTEIARTRATLRDLGLIDATKATTCWGSCGNGH</sequence>
<evidence type="ECO:0000256" key="1">
    <source>
        <dbReference type="ARBA" id="ARBA00006987"/>
    </source>
</evidence>
<proteinExistence type="inferred from homology"/>
<dbReference type="AlphaFoldDB" id="A0A2T0NBY5"/>
<dbReference type="PANTHER" id="PTHR42928">
    <property type="entry name" value="TRICARBOXYLATE-BINDING PROTEIN"/>
    <property type="match status" value="1"/>
</dbReference>
<dbReference type="OrthoDB" id="9780943at2"/>
<dbReference type="SUPFAM" id="SSF53850">
    <property type="entry name" value="Periplasmic binding protein-like II"/>
    <property type="match status" value="1"/>
</dbReference>
<gene>
    <name evidence="2" type="ORF">B0I32_101623</name>
</gene>
<protein>
    <submittedName>
        <fullName evidence="2">Putative tricarboxylic transport membrane protein</fullName>
    </submittedName>
</protein>
<dbReference type="Gene3D" id="3.40.190.10">
    <property type="entry name" value="Periplasmic binding protein-like II"/>
    <property type="match status" value="1"/>
</dbReference>
<dbReference type="InterPro" id="IPR005064">
    <property type="entry name" value="BUG"/>
</dbReference>
<comment type="caution">
    <text evidence="2">The sequence shown here is derived from an EMBL/GenBank/DDBJ whole genome shotgun (WGS) entry which is preliminary data.</text>
</comment>
<dbReference type="EMBL" id="PVNG01000001">
    <property type="protein sequence ID" value="PRX70531.1"/>
    <property type="molecule type" value="Genomic_DNA"/>
</dbReference>
<dbReference type="InterPro" id="IPR042100">
    <property type="entry name" value="Bug_dom1"/>
</dbReference>
<accession>A0A2T0NBY5</accession>